<sequence length="318" mass="35444">MMAHDRNASTRRRTGARQLAALHERLSARDIAILRDIERFRLLTTRQIQRLHFATGHASIGAATRACTRVLSRLSADNLIAALNDQKRRRGGARRGSDQLVWQLAARGDLLLRHTRAGGYRKRYTAPSSEFVHHTLMVSELGVVLHEAAARGEIELIKLAVEGAAHQYYVGRHGAKSALKPDLHAITAGPEFEHHWFIEADRGTERGPHLLRKLTAYSQYFNTGRYQAEHGLFPSVLWVVPDVGRGRQLARLIEATPSIQAEIFQVCTRDGFIEHVVRKTLSEEREPPNALLNPDRLSAPTTELASINESDGAADGCN</sequence>
<evidence type="ECO:0000313" key="2">
    <source>
        <dbReference type="EMBL" id="GEM38564.1"/>
    </source>
</evidence>
<protein>
    <recommendedName>
        <fullName evidence="4">Replication-relaxation</fullName>
    </recommendedName>
</protein>
<organism evidence="2 3">
    <name type="scientific">Nocardia ninae NBRC 108245</name>
    <dbReference type="NCBI Taxonomy" id="1210091"/>
    <lineage>
        <taxon>Bacteria</taxon>
        <taxon>Bacillati</taxon>
        <taxon>Actinomycetota</taxon>
        <taxon>Actinomycetes</taxon>
        <taxon>Mycobacteriales</taxon>
        <taxon>Nocardiaceae</taxon>
        <taxon>Nocardia</taxon>
    </lineage>
</organism>
<dbReference type="RefSeq" id="WP_147130935.1">
    <property type="nucleotide sequence ID" value="NZ_BJXA01000016.1"/>
</dbReference>
<dbReference type="InterPro" id="IPR025855">
    <property type="entry name" value="Replic_Relax"/>
</dbReference>
<feature type="region of interest" description="Disordered" evidence="1">
    <location>
        <begin position="283"/>
        <end position="318"/>
    </location>
</feature>
<dbReference type="OrthoDB" id="4146863at2"/>
<gene>
    <name evidence="2" type="ORF">NN4_30830</name>
</gene>
<feature type="compositionally biased region" description="Polar residues" evidence="1">
    <location>
        <begin position="299"/>
        <end position="309"/>
    </location>
</feature>
<proteinExistence type="predicted"/>
<evidence type="ECO:0000256" key="1">
    <source>
        <dbReference type="SAM" id="MobiDB-lite"/>
    </source>
</evidence>
<dbReference type="EMBL" id="BJXA01000016">
    <property type="protein sequence ID" value="GEM38564.1"/>
    <property type="molecule type" value="Genomic_DNA"/>
</dbReference>
<dbReference type="AlphaFoldDB" id="A0A511MD20"/>
<evidence type="ECO:0000313" key="3">
    <source>
        <dbReference type="Proteomes" id="UP000321424"/>
    </source>
</evidence>
<dbReference type="Pfam" id="PF13814">
    <property type="entry name" value="Replic_Relax"/>
    <property type="match status" value="1"/>
</dbReference>
<dbReference type="Proteomes" id="UP000321424">
    <property type="component" value="Unassembled WGS sequence"/>
</dbReference>
<name>A0A511MD20_9NOCA</name>
<comment type="caution">
    <text evidence="2">The sequence shown here is derived from an EMBL/GenBank/DDBJ whole genome shotgun (WGS) entry which is preliminary data.</text>
</comment>
<evidence type="ECO:0008006" key="4">
    <source>
        <dbReference type="Google" id="ProtNLM"/>
    </source>
</evidence>
<accession>A0A511MD20</accession>
<reference evidence="2 3" key="1">
    <citation type="submission" date="2019-07" db="EMBL/GenBank/DDBJ databases">
        <title>Whole genome shotgun sequence of Nocardia ninae NBRC 108245.</title>
        <authorList>
            <person name="Hosoyama A."/>
            <person name="Uohara A."/>
            <person name="Ohji S."/>
            <person name="Ichikawa N."/>
        </authorList>
    </citation>
    <scope>NUCLEOTIDE SEQUENCE [LARGE SCALE GENOMIC DNA]</scope>
    <source>
        <strain evidence="2 3">NBRC 108245</strain>
    </source>
</reference>
<keyword evidence="3" id="KW-1185">Reference proteome</keyword>